<keyword evidence="2" id="KW-1185">Reference proteome</keyword>
<dbReference type="AlphaFoldDB" id="A0A2Z2HT73"/>
<name>A0A2Z2HT73_9EURY</name>
<evidence type="ECO:0000313" key="1">
    <source>
        <dbReference type="EMBL" id="ARS89973.1"/>
    </source>
</evidence>
<dbReference type="KEGG" id="naj:B1756_09685"/>
<dbReference type="OrthoDB" id="197906at2157"/>
<dbReference type="Proteomes" id="UP000250088">
    <property type="component" value="Chromosome"/>
</dbReference>
<gene>
    <name evidence="1" type="ORF">B1756_09685</name>
</gene>
<evidence type="ECO:0000313" key="2">
    <source>
        <dbReference type="Proteomes" id="UP000250088"/>
    </source>
</evidence>
<dbReference type="EMBL" id="CP019893">
    <property type="protein sequence ID" value="ARS89973.1"/>
    <property type="molecule type" value="Genomic_DNA"/>
</dbReference>
<evidence type="ECO:0008006" key="3">
    <source>
        <dbReference type="Google" id="ProtNLM"/>
    </source>
</evidence>
<dbReference type="SUPFAM" id="SSF110849">
    <property type="entry name" value="ParB/Sulfiredoxin"/>
    <property type="match status" value="1"/>
</dbReference>
<dbReference type="RefSeq" id="WP_086888351.1">
    <property type="nucleotide sequence ID" value="NZ_CP019893.1"/>
</dbReference>
<sequence>MVPDVFRSRLHLLYSLYKRNRASLQTWMTTARRYDAPIDPFELQWVDPATIELLQEGRSRFRNRSSAVCLVEDGDWDRQVSRFEDHDMYVSFEQHFLEGADWQETPWVQRVTSEIEDQGLTLYGCESAEEFYERCSGLDAVFENIRENGYTTQRELIHGSTDNEMGHTWAYYCPELHEISVNVARDGEFIFWDGWHRCTMSKVLGLEEVPVRVFVRHSEWQAKRDRVANGAEVVEDPGHPDLAGL</sequence>
<dbReference type="InterPro" id="IPR036086">
    <property type="entry name" value="ParB/Sulfiredoxin_sf"/>
</dbReference>
<dbReference type="GeneID" id="32894350"/>
<proteinExistence type="predicted"/>
<accession>A0A2Z2HT73</accession>
<protein>
    <recommendedName>
        <fullName evidence="3">ParB/Sulfiredoxin domain-containing protein</fullName>
    </recommendedName>
</protein>
<organism evidence="1 2">
    <name type="scientific">Natrarchaeobaculum aegyptiacum</name>
    <dbReference type="NCBI Taxonomy" id="745377"/>
    <lineage>
        <taxon>Archaea</taxon>
        <taxon>Methanobacteriati</taxon>
        <taxon>Methanobacteriota</taxon>
        <taxon>Stenosarchaea group</taxon>
        <taxon>Halobacteria</taxon>
        <taxon>Halobacteriales</taxon>
        <taxon>Natrialbaceae</taxon>
        <taxon>Natrarchaeobaculum</taxon>
    </lineage>
</organism>
<reference evidence="2" key="1">
    <citation type="submission" date="2017-02" db="EMBL/GenBank/DDBJ databases">
        <title>Natronthermophilus aegyptiacus gen. nov.,sp. nov., an aerobic, extremely halophilic alkalithermophilic archaeon isolated from the athalassohaline Wadi An Natrun, Egypt.</title>
        <authorList>
            <person name="Zhao B."/>
        </authorList>
    </citation>
    <scope>NUCLEOTIDE SEQUENCE [LARGE SCALE GENOMIC DNA]</scope>
    <source>
        <strain evidence="2">JW/NM-HA 15</strain>
    </source>
</reference>